<keyword evidence="1" id="KW-0812">Transmembrane</keyword>
<evidence type="ECO:0000313" key="2">
    <source>
        <dbReference type="EMBL" id="QCI68037.1"/>
    </source>
</evidence>
<proteinExistence type="predicted"/>
<evidence type="ECO:0000256" key="1">
    <source>
        <dbReference type="SAM" id="Phobius"/>
    </source>
</evidence>
<feature type="transmembrane region" description="Helical" evidence="1">
    <location>
        <begin position="45"/>
        <end position="67"/>
    </location>
</feature>
<dbReference type="OrthoDB" id="1350788at28211"/>
<keyword evidence="3" id="KW-1185">Reference proteome</keyword>
<dbReference type="KEGG" id="pstg:E8M01_29705"/>
<dbReference type="AlphaFoldDB" id="A0A4D7BJY0"/>
<feature type="transmembrane region" description="Helical" evidence="1">
    <location>
        <begin position="94"/>
        <end position="119"/>
    </location>
</feature>
<dbReference type="Proteomes" id="UP000298781">
    <property type="component" value="Chromosome"/>
</dbReference>
<name>A0A4D7BJY0_9HYPH</name>
<organism evidence="2 3">
    <name type="scientific">Phreatobacter stygius</name>
    <dbReference type="NCBI Taxonomy" id="1940610"/>
    <lineage>
        <taxon>Bacteria</taxon>
        <taxon>Pseudomonadati</taxon>
        <taxon>Pseudomonadota</taxon>
        <taxon>Alphaproteobacteria</taxon>
        <taxon>Hyphomicrobiales</taxon>
        <taxon>Phreatobacteraceae</taxon>
        <taxon>Phreatobacter</taxon>
    </lineage>
</organism>
<reference evidence="2 3" key="1">
    <citation type="submission" date="2019-04" db="EMBL/GenBank/DDBJ databases">
        <title>Phreatobacter aquaticus sp. nov.</title>
        <authorList>
            <person name="Choi A."/>
        </authorList>
    </citation>
    <scope>NUCLEOTIDE SEQUENCE [LARGE SCALE GENOMIC DNA]</scope>
    <source>
        <strain evidence="2 3">KCTC 52518</strain>
    </source>
</reference>
<dbReference type="EMBL" id="CP039690">
    <property type="protein sequence ID" value="QCI68037.1"/>
    <property type="molecule type" value="Genomic_DNA"/>
</dbReference>
<protein>
    <submittedName>
        <fullName evidence="2">Uncharacterized protein</fullName>
    </submittedName>
</protein>
<evidence type="ECO:0000313" key="3">
    <source>
        <dbReference type="Proteomes" id="UP000298781"/>
    </source>
</evidence>
<feature type="transmembrane region" description="Helical" evidence="1">
    <location>
        <begin position="131"/>
        <end position="154"/>
    </location>
</feature>
<accession>A0A4D7BJY0</accession>
<feature type="transmembrane region" description="Helical" evidence="1">
    <location>
        <begin position="7"/>
        <end position="33"/>
    </location>
</feature>
<dbReference type="RefSeq" id="WP_136963457.1">
    <property type="nucleotide sequence ID" value="NZ_CP039690.1"/>
</dbReference>
<keyword evidence="1" id="KW-0472">Membrane</keyword>
<keyword evidence="1" id="KW-1133">Transmembrane helix</keyword>
<sequence length="160" mass="16733">MRIFWWGLFGATAGLIVGYVAAVAIGVAAMQYFKVSEHDGGAAMTLLFAVGPLGGLVSALIGAVWAATATRRRMRRRTDGTLGVPKQWNRATRVALGVLIGLTAGYAAARVILQIFYIAQRSSSFATYEAALVAAWIPIALALGCAALGGYLGASRARSI</sequence>
<gene>
    <name evidence="2" type="ORF">E8M01_29705</name>
</gene>